<dbReference type="RefSeq" id="WP_012635954.1">
    <property type="nucleotide sequence ID" value="NC_011899.1"/>
</dbReference>
<keyword evidence="2 3" id="KW-0808">Transferase</keyword>
<evidence type="ECO:0000256" key="2">
    <source>
        <dbReference type="ARBA" id="ARBA00022679"/>
    </source>
</evidence>
<dbReference type="Gene3D" id="3.40.50.150">
    <property type="entry name" value="Vaccinia Virus protein VP39"/>
    <property type="match status" value="1"/>
</dbReference>
<dbReference type="InterPro" id="IPR004398">
    <property type="entry name" value="RNA_MeTrfase_RsmD"/>
</dbReference>
<dbReference type="AlphaFoldDB" id="B8CWV0"/>
<dbReference type="GO" id="GO:0008168">
    <property type="term" value="F:methyltransferase activity"/>
    <property type="evidence" value="ECO:0007669"/>
    <property type="project" value="UniProtKB-KW"/>
</dbReference>
<protein>
    <submittedName>
        <fullName evidence="3">Putative methyltransferase</fullName>
        <ecNumber evidence="3">2.1.1.-</ecNumber>
    </submittedName>
</protein>
<keyword evidence="1 3" id="KW-0489">Methyltransferase</keyword>
<name>B8CWV0_HALOH</name>
<dbReference type="Pfam" id="PF03602">
    <property type="entry name" value="Cons_hypoth95"/>
    <property type="match status" value="1"/>
</dbReference>
<evidence type="ECO:0000256" key="1">
    <source>
        <dbReference type="ARBA" id="ARBA00022603"/>
    </source>
</evidence>
<keyword evidence="4" id="KW-1185">Reference proteome</keyword>
<dbReference type="HOGENOM" id="CLU_075826_0_2_9"/>
<dbReference type="EC" id="2.1.1.-" evidence="3"/>
<dbReference type="SUPFAM" id="SSF53335">
    <property type="entry name" value="S-adenosyl-L-methionine-dependent methyltransferases"/>
    <property type="match status" value="1"/>
</dbReference>
<dbReference type="PANTHER" id="PTHR43542">
    <property type="entry name" value="METHYLTRANSFERASE"/>
    <property type="match status" value="1"/>
</dbReference>
<dbReference type="Proteomes" id="UP000000719">
    <property type="component" value="Chromosome"/>
</dbReference>
<accession>B8CWV0</accession>
<reference evidence="3 4" key="1">
    <citation type="journal article" date="2009" name="PLoS ONE">
        <title>Genome analysis of the anaerobic thermohalophilic bacterium Halothermothrix orenii.</title>
        <authorList>
            <person name="Mavromatis K."/>
            <person name="Ivanova N."/>
            <person name="Anderson I."/>
            <person name="Lykidis A."/>
            <person name="Hooper S.D."/>
            <person name="Sun H."/>
            <person name="Kunin V."/>
            <person name="Lapidus A."/>
            <person name="Hugenholtz P."/>
            <person name="Patel B."/>
            <person name="Kyrpides N.C."/>
        </authorList>
    </citation>
    <scope>NUCLEOTIDE SEQUENCE [LARGE SCALE GENOMIC DNA]</scope>
    <source>
        <strain evidence="4">H 168 / OCM 544 / DSM 9562</strain>
    </source>
</reference>
<dbReference type="STRING" id="373903.Hore_10130"/>
<dbReference type="InterPro" id="IPR002052">
    <property type="entry name" value="DNA_methylase_N6_adenine_CS"/>
</dbReference>
<dbReference type="PIRSF" id="PIRSF004553">
    <property type="entry name" value="CHP00095"/>
    <property type="match status" value="1"/>
</dbReference>
<dbReference type="GO" id="GO:0003676">
    <property type="term" value="F:nucleic acid binding"/>
    <property type="evidence" value="ECO:0007669"/>
    <property type="project" value="InterPro"/>
</dbReference>
<gene>
    <name evidence="3" type="ordered locus">Hore_10130</name>
</gene>
<dbReference type="InterPro" id="IPR029063">
    <property type="entry name" value="SAM-dependent_MTases_sf"/>
</dbReference>
<dbReference type="CDD" id="cd02440">
    <property type="entry name" value="AdoMet_MTases"/>
    <property type="match status" value="1"/>
</dbReference>
<dbReference type="eggNOG" id="COG0742">
    <property type="taxonomic scope" value="Bacteria"/>
</dbReference>
<evidence type="ECO:0000313" key="3">
    <source>
        <dbReference type="EMBL" id="ACL69769.1"/>
    </source>
</evidence>
<dbReference type="PROSITE" id="PS00092">
    <property type="entry name" value="N6_MTASE"/>
    <property type="match status" value="1"/>
</dbReference>
<dbReference type="KEGG" id="hor:Hore_10130"/>
<evidence type="ECO:0000313" key="4">
    <source>
        <dbReference type="Proteomes" id="UP000000719"/>
    </source>
</evidence>
<organism evidence="3 4">
    <name type="scientific">Halothermothrix orenii (strain H 168 / OCM 544 / DSM 9562)</name>
    <dbReference type="NCBI Taxonomy" id="373903"/>
    <lineage>
        <taxon>Bacteria</taxon>
        <taxon>Bacillati</taxon>
        <taxon>Bacillota</taxon>
        <taxon>Clostridia</taxon>
        <taxon>Halanaerobiales</taxon>
        <taxon>Halothermotrichaceae</taxon>
        <taxon>Halothermothrix</taxon>
    </lineage>
</organism>
<dbReference type="GO" id="GO:0031167">
    <property type="term" value="P:rRNA methylation"/>
    <property type="evidence" value="ECO:0007669"/>
    <property type="project" value="InterPro"/>
</dbReference>
<dbReference type="PANTHER" id="PTHR43542:SF1">
    <property type="entry name" value="METHYLTRANSFERASE"/>
    <property type="match status" value="1"/>
</dbReference>
<dbReference type="EMBL" id="CP001098">
    <property type="protein sequence ID" value="ACL69769.1"/>
    <property type="molecule type" value="Genomic_DNA"/>
</dbReference>
<dbReference type="NCBIfam" id="TIGR00095">
    <property type="entry name" value="16S rRNA (guanine(966)-N(2))-methyltransferase RsmD"/>
    <property type="match status" value="1"/>
</dbReference>
<proteinExistence type="predicted"/>
<sequence>MRIISGIARGRRLKSIRGSGTRPTTDRVKEALFNILGQSVIETDVLDLFAGFGSLGLEALSRGANSAVFVEKNYRNVNVINDNIKLCGFEELADVVKKDVFTYLRETGSDFDVIFMDPPYHKKLANKAVGLIVAGRIIREQGLIVIEHHPGEEIITPEELDLITNREYGKSGITILKK</sequence>